<dbReference type="GO" id="GO:0016020">
    <property type="term" value="C:membrane"/>
    <property type="evidence" value="ECO:0007669"/>
    <property type="project" value="UniProtKB-SubCell"/>
</dbReference>
<dbReference type="Proteomes" id="UP000218067">
    <property type="component" value="Chromosome"/>
</dbReference>
<proteinExistence type="predicted"/>
<gene>
    <name evidence="6" type="primary">rocE_1</name>
    <name evidence="6" type="ORF">SHTP_2770</name>
</gene>
<keyword evidence="3 5" id="KW-1133">Transmembrane helix</keyword>
<dbReference type="EMBL" id="AP017624">
    <property type="protein sequence ID" value="BAV41858.1"/>
    <property type="molecule type" value="Genomic_DNA"/>
</dbReference>
<dbReference type="Pfam" id="PF13520">
    <property type="entry name" value="AA_permease_2"/>
    <property type="match status" value="1"/>
</dbReference>
<keyword evidence="4 5" id="KW-0472">Membrane</keyword>
<dbReference type="RefSeq" id="WP_096372475.1">
    <property type="nucleotide sequence ID" value="NZ_AP017624.1"/>
</dbReference>
<name>A0A1B4Y473_MYCUL</name>
<evidence type="ECO:0000256" key="1">
    <source>
        <dbReference type="ARBA" id="ARBA00004141"/>
    </source>
</evidence>
<feature type="transmembrane region" description="Helical" evidence="5">
    <location>
        <begin position="389"/>
        <end position="410"/>
    </location>
</feature>
<feature type="transmembrane region" description="Helical" evidence="5">
    <location>
        <begin position="195"/>
        <end position="217"/>
    </location>
</feature>
<evidence type="ECO:0000256" key="3">
    <source>
        <dbReference type="ARBA" id="ARBA00022989"/>
    </source>
</evidence>
<dbReference type="PIRSF" id="PIRSF006060">
    <property type="entry name" value="AA_transporter"/>
    <property type="match status" value="1"/>
</dbReference>
<comment type="subcellular location">
    <subcellularLocation>
        <location evidence="1">Membrane</location>
        <topology evidence="1">Multi-pass membrane protein</topology>
    </subcellularLocation>
</comment>
<feature type="transmembrane region" description="Helical" evidence="5">
    <location>
        <begin position="223"/>
        <end position="243"/>
    </location>
</feature>
<feature type="transmembrane region" description="Helical" evidence="5">
    <location>
        <begin position="422"/>
        <end position="440"/>
    </location>
</feature>
<organism evidence="6">
    <name type="scientific">Mycobacterium ulcerans subsp. shinshuense</name>
    <dbReference type="NCBI Taxonomy" id="1124626"/>
    <lineage>
        <taxon>Bacteria</taxon>
        <taxon>Bacillati</taxon>
        <taxon>Actinomycetota</taxon>
        <taxon>Actinomycetes</taxon>
        <taxon>Mycobacteriales</taxon>
        <taxon>Mycobacteriaceae</taxon>
        <taxon>Mycobacterium</taxon>
        <taxon>Mycobacterium ulcerans group</taxon>
    </lineage>
</organism>
<feature type="transmembrane region" description="Helical" evidence="5">
    <location>
        <begin position="446"/>
        <end position="464"/>
    </location>
</feature>
<dbReference type="AlphaFoldDB" id="A0A1B4Y473"/>
<dbReference type="PANTHER" id="PTHR43243:SF24">
    <property type="entry name" value="CATIONIC AMINO ACID TRANSPORT INTEGRAL MEMBRANE PROTEIN ROCE-RELATED"/>
    <property type="match status" value="1"/>
</dbReference>
<evidence type="ECO:0000256" key="4">
    <source>
        <dbReference type="ARBA" id="ARBA00023136"/>
    </source>
</evidence>
<feature type="transmembrane region" description="Helical" evidence="5">
    <location>
        <begin position="69"/>
        <end position="89"/>
    </location>
</feature>
<accession>A0A1B4Y473</accession>
<sequence>MAAPTIGLIQQMLRRRPVIGAPVAHGASDQLKRSIGTFQLTLFGVGATVGTGIFFVLSEAVPEAGPGVVASFVIAGIAAGLAAVCYAELASAVTVSGSTYSYADTTLGELVAMGVAACLLFEYGVSTAAVAAGWSQYVNKLLDNFFGHHLPQALSAAPWGDASPGIINLPAVVLVGLCAVLLIRGASESAKVNTIMVLIKLSVLVMFAVIALTAFDADRFAEFAPFGVAGIGAAAGTIFFSYIGLDAVSTAGDEVKNPQKTMPLAIMAALVTVTTVYVVVTVAALGAQPWRDFEGQQAGLATVLDRVVSGHYWGSVLAAGAVISIFSVTLVVLYGQTRILFAMGRDGLLPSVFAKVRPPNMTPVYNTIIVAVVICILAGFVPLSYLADVVSIGTLVAFIVVSVGVVILRVREPDLPRGFKVPLYPVTPVLSVLACGYILFNLPWYTWLAFSIWVSVVLVFYFVWGRHQSALNDGGDGVIGAMPADAGDSDVLAQRDH</sequence>
<feature type="transmembrane region" description="Helical" evidence="5">
    <location>
        <begin position="364"/>
        <end position="383"/>
    </location>
</feature>
<dbReference type="GO" id="GO:0015171">
    <property type="term" value="F:amino acid transmembrane transporter activity"/>
    <property type="evidence" value="ECO:0007669"/>
    <property type="project" value="TreeGrafter"/>
</dbReference>
<evidence type="ECO:0000256" key="2">
    <source>
        <dbReference type="ARBA" id="ARBA00022692"/>
    </source>
</evidence>
<evidence type="ECO:0000256" key="5">
    <source>
        <dbReference type="SAM" id="Phobius"/>
    </source>
</evidence>
<feature type="transmembrane region" description="Helical" evidence="5">
    <location>
        <begin position="110"/>
        <end position="134"/>
    </location>
</feature>
<reference evidence="6" key="1">
    <citation type="submission" date="2016-08" db="EMBL/GenBank/DDBJ databases">
        <title>Complete genome sequence of Mycobacterium shinshuense, a subspecies of M. ulcerans.</title>
        <authorList>
            <person name="Yoshida M."/>
            <person name="Ogura Y."/>
            <person name="Hayashi T."/>
            <person name="Hoshino Y."/>
        </authorList>
    </citation>
    <scope>NUCLEOTIDE SEQUENCE [LARGE SCALE GENOMIC DNA]</scope>
    <source>
        <strain evidence="6">ATCC33728</strain>
    </source>
</reference>
<keyword evidence="2 5" id="KW-0812">Transmembrane</keyword>
<feature type="transmembrane region" description="Helical" evidence="5">
    <location>
        <begin position="312"/>
        <end position="335"/>
    </location>
</feature>
<feature type="transmembrane region" description="Helical" evidence="5">
    <location>
        <begin position="264"/>
        <end position="287"/>
    </location>
</feature>
<evidence type="ECO:0000313" key="6">
    <source>
        <dbReference type="EMBL" id="BAV41858.1"/>
    </source>
</evidence>
<protein>
    <submittedName>
        <fullName evidence="6">Cationic amino acid transport integral membrane protein</fullName>
    </submittedName>
</protein>
<feature type="transmembrane region" description="Helical" evidence="5">
    <location>
        <begin position="165"/>
        <end position="183"/>
    </location>
</feature>
<feature type="transmembrane region" description="Helical" evidence="5">
    <location>
        <begin position="40"/>
        <end position="57"/>
    </location>
</feature>
<dbReference type="PANTHER" id="PTHR43243">
    <property type="entry name" value="INNER MEMBRANE TRANSPORTER YGJI-RELATED"/>
    <property type="match status" value="1"/>
</dbReference>
<dbReference type="GeneID" id="93437371"/>
<dbReference type="InterPro" id="IPR002293">
    <property type="entry name" value="AA/rel_permease1"/>
</dbReference>
<dbReference type="Gene3D" id="1.20.1740.10">
    <property type="entry name" value="Amino acid/polyamine transporter I"/>
    <property type="match status" value="1"/>
</dbReference>